<proteinExistence type="predicted"/>
<dbReference type="Pfam" id="PF00161">
    <property type="entry name" value="RIP"/>
    <property type="match status" value="1"/>
</dbReference>
<dbReference type="InterPro" id="IPR001574">
    <property type="entry name" value="Ribosome_inactivat_prot"/>
</dbReference>
<dbReference type="SUPFAM" id="SSF56371">
    <property type="entry name" value="Ribosome inactivating proteins (RIP)"/>
    <property type="match status" value="1"/>
</dbReference>
<organism evidence="1 2">
    <name type="scientific">Streptomyces griseiscabiei</name>
    <dbReference type="NCBI Taxonomy" id="2993540"/>
    <lineage>
        <taxon>Bacteria</taxon>
        <taxon>Bacillati</taxon>
        <taxon>Actinomycetota</taxon>
        <taxon>Actinomycetes</taxon>
        <taxon>Kitasatosporales</taxon>
        <taxon>Streptomycetaceae</taxon>
        <taxon>Streptomyces</taxon>
    </lineage>
</organism>
<dbReference type="InterPro" id="IPR036041">
    <property type="entry name" value="Ribosome-inact_prot_sf"/>
</dbReference>
<comment type="caution">
    <text evidence="1">The sequence shown here is derived from an EMBL/GenBank/DDBJ whole genome shotgun (WGS) entry which is preliminary data.</text>
</comment>
<name>A0ABU4L6L1_9ACTN</name>
<keyword evidence="2" id="KW-1185">Reference proteome</keyword>
<dbReference type="PANTHER" id="PTHR33453:SF34">
    <property type="entry name" value="RIBOSOME-INACTIVATING PROTEIN"/>
    <property type="match status" value="1"/>
</dbReference>
<sequence length="323" mass="35658">MSSQIFPRTRLIGTIATATVGALLVGGACTSLPHAAAPIKSLQTQLVANDKISNSFSISFGADRATMAARYRTVIQQIRERVRSQKMLTYTTRDGRSVTVRESLYDSVLPEASSSTQDYFAVHLQDRDGTSQVSLVLDTGNLYVVGFWDHATSTYYRMGAGPTNPVGARTVSDDWLTSGHYAYLTGNQAGNFNRRDQAININSIRTAIATLRNPHSFRPQDAQAITLLITAFSEAARFDYVSDSIARTIENGASWNLGNVGVSFTNNWSSLSGYLRSRLRDGEPVHYWIDSRLLTSLQDIVRHLAVAYMASNWRYSAPPKDEL</sequence>
<gene>
    <name evidence="1" type="ORF">PV517_22030</name>
</gene>
<dbReference type="PANTHER" id="PTHR33453">
    <property type="match status" value="1"/>
</dbReference>
<evidence type="ECO:0000313" key="2">
    <source>
        <dbReference type="Proteomes" id="UP001271723"/>
    </source>
</evidence>
<dbReference type="EMBL" id="JARAVY010000008">
    <property type="protein sequence ID" value="MDX2911361.1"/>
    <property type="molecule type" value="Genomic_DNA"/>
</dbReference>
<dbReference type="InterPro" id="IPR017989">
    <property type="entry name" value="Ribosome_inactivat_1/2"/>
</dbReference>
<accession>A0ABU4L6L1</accession>
<evidence type="ECO:0000313" key="1">
    <source>
        <dbReference type="EMBL" id="MDX2911361.1"/>
    </source>
</evidence>
<reference evidence="1 2" key="1">
    <citation type="journal article" date="2023" name="Microb. Genom.">
        <title>Mesoterricola silvestris gen. nov., sp. nov., Mesoterricola sediminis sp. nov., Geothrix oryzae sp. nov., Geothrix edaphica sp. nov., Geothrix rubra sp. nov., and Geothrix limicola sp. nov., six novel members of Acidobacteriota isolated from soils.</title>
        <authorList>
            <person name="Weisberg A.J."/>
            <person name="Pearce E."/>
            <person name="Kramer C.G."/>
            <person name="Chang J.H."/>
            <person name="Clarke C.R."/>
        </authorList>
    </citation>
    <scope>NUCLEOTIDE SEQUENCE [LARGE SCALE GENOMIC DNA]</scope>
    <source>
        <strain evidence="1 2">NRRL_B-2795</strain>
    </source>
</reference>
<protein>
    <submittedName>
        <fullName evidence="1">Ribosome-inactivating family protein</fullName>
    </submittedName>
</protein>
<dbReference type="RefSeq" id="WP_086759366.1">
    <property type="nucleotide sequence ID" value="NZ_JAGJBZ010000002.1"/>
</dbReference>
<dbReference type="Proteomes" id="UP001271723">
    <property type="component" value="Unassembled WGS sequence"/>
</dbReference>
<dbReference type="Gene3D" id="3.40.420.10">
    <property type="entry name" value="Ricin (A subunit), domain 1"/>
    <property type="match status" value="1"/>
</dbReference>
<dbReference type="PRINTS" id="PR00396">
    <property type="entry name" value="SHIGARICIN"/>
</dbReference>
<dbReference type="InterPro" id="IPR016138">
    <property type="entry name" value="Ribosome_inactivat_prot_sub1"/>
</dbReference>